<keyword evidence="6 7" id="KW-0592">Phosphate transport</keyword>
<dbReference type="NCBIfam" id="TIGR02135">
    <property type="entry name" value="phoU_full"/>
    <property type="match status" value="1"/>
</dbReference>
<dbReference type="GO" id="GO:0006817">
    <property type="term" value="P:phosphate ion transport"/>
    <property type="evidence" value="ECO:0007669"/>
    <property type="project" value="UniProtKB-KW"/>
</dbReference>
<dbReference type="KEGG" id="cce:Ccel_2105"/>
<dbReference type="eggNOG" id="COG0704">
    <property type="taxonomic scope" value="Bacteria"/>
</dbReference>
<dbReference type="EMBL" id="CP001348">
    <property type="protein sequence ID" value="ACL76450.1"/>
    <property type="molecule type" value="Genomic_DNA"/>
</dbReference>
<dbReference type="InterPro" id="IPR038078">
    <property type="entry name" value="PhoU-like_sf"/>
</dbReference>
<comment type="function">
    <text evidence="7">Plays a role in the regulation of phosphate uptake.</text>
</comment>
<dbReference type="FunFam" id="1.20.58.220:FF:000004">
    <property type="entry name" value="Phosphate-specific transport system accessory protein PhoU"/>
    <property type="match status" value="1"/>
</dbReference>
<keyword evidence="5 7" id="KW-0963">Cytoplasm</keyword>
<dbReference type="PIRSF" id="PIRSF003107">
    <property type="entry name" value="PhoU"/>
    <property type="match status" value="1"/>
</dbReference>
<comment type="subcellular location">
    <subcellularLocation>
        <location evidence="1 7">Cytoplasm</location>
    </subcellularLocation>
</comment>
<comment type="similarity">
    <text evidence="2 7">Belongs to the PhoU family.</text>
</comment>
<dbReference type="PANTHER" id="PTHR42930:SF3">
    <property type="entry name" value="PHOSPHATE-SPECIFIC TRANSPORT SYSTEM ACCESSORY PROTEIN PHOU"/>
    <property type="match status" value="1"/>
</dbReference>
<dbReference type="PANTHER" id="PTHR42930">
    <property type="entry name" value="PHOSPHATE-SPECIFIC TRANSPORT SYSTEM ACCESSORY PROTEIN PHOU"/>
    <property type="match status" value="1"/>
</dbReference>
<feature type="domain" description="PhoU" evidence="8">
    <location>
        <begin position="120"/>
        <end position="205"/>
    </location>
</feature>
<dbReference type="OrthoDB" id="9814256at2"/>
<comment type="subunit">
    <text evidence="3 7">Homodimer.</text>
</comment>
<sequence length="221" mass="24984">MVRNSFDKELEHLHGLMLKMSSIVEESIENSVLAFKKQDVSLAKQVFENDDAIDDMESRIEKICINLIARQQPLAKDLRAISTALKIITDLERIGDQAADIAELTIRIGDSKQVKPLIDIPHMADMAKKMVTKSIDSYVKQDINLAKEVCDSDDAIDNLFSKIVLELINIMKNNPSTVEQATDYMFVVKYLERIGDHATNIAEWVVFNVTGSHDHLARKNE</sequence>
<dbReference type="AlphaFoldDB" id="B8I417"/>
<keyword evidence="4 7" id="KW-0813">Transport</keyword>
<evidence type="ECO:0000256" key="3">
    <source>
        <dbReference type="ARBA" id="ARBA00011738"/>
    </source>
</evidence>
<evidence type="ECO:0000256" key="4">
    <source>
        <dbReference type="ARBA" id="ARBA00022448"/>
    </source>
</evidence>
<dbReference type="RefSeq" id="WP_015925551.1">
    <property type="nucleotide sequence ID" value="NC_011898.1"/>
</dbReference>
<evidence type="ECO:0000256" key="7">
    <source>
        <dbReference type="PIRNR" id="PIRNR003107"/>
    </source>
</evidence>
<dbReference type="Pfam" id="PF01895">
    <property type="entry name" value="PhoU"/>
    <property type="match status" value="2"/>
</dbReference>
<keyword evidence="10" id="KW-1185">Reference proteome</keyword>
<evidence type="ECO:0000256" key="6">
    <source>
        <dbReference type="ARBA" id="ARBA00022592"/>
    </source>
</evidence>
<accession>B8I417</accession>
<dbReference type="Gene3D" id="1.20.58.220">
    <property type="entry name" value="Phosphate transport system protein phou homolog 2, domain 2"/>
    <property type="match status" value="1"/>
</dbReference>
<name>B8I417_RUMCH</name>
<evidence type="ECO:0000259" key="8">
    <source>
        <dbReference type="Pfam" id="PF01895"/>
    </source>
</evidence>
<dbReference type="STRING" id="394503.Ccel_2105"/>
<dbReference type="InterPro" id="IPR026022">
    <property type="entry name" value="PhoU_dom"/>
</dbReference>
<evidence type="ECO:0000256" key="2">
    <source>
        <dbReference type="ARBA" id="ARBA00008107"/>
    </source>
</evidence>
<reference evidence="9 10" key="1">
    <citation type="submission" date="2009-01" db="EMBL/GenBank/DDBJ databases">
        <title>Complete sequence of Clostridium cellulolyticum H10.</title>
        <authorList>
            <consortium name="US DOE Joint Genome Institute"/>
            <person name="Lucas S."/>
            <person name="Copeland A."/>
            <person name="Lapidus A."/>
            <person name="Glavina del Rio T."/>
            <person name="Dalin E."/>
            <person name="Tice H."/>
            <person name="Bruce D."/>
            <person name="Goodwin L."/>
            <person name="Pitluck S."/>
            <person name="Chertkov O."/>
            <person name="Saunders E."/>
            <person name="Brettin T."/>
            <person name="Detter J.C."/>
            <person name="Han C."/>
            <person name="Larimer F."/>
            <person name="Land M."/>
            <person name="Hauser L."/>
            <person name="Kyrpides N."/>
            <person name="Ivanova N."/>
            <person name="Zhou J."/>
            <person name="Richardson P."/>
        </authorList>
    </citation>
    <scope>NUCLEOTIDE SEQUENCE [LARGE SCALE GENOMIC DNA]</scope>
    <source>
        <strain evidence="10">ATCC 35319 / DSM 5812 / JCM 6584 / H10</strain>
    </source>
</reference>
<evidence type="ECO:0000256" key="1">
    <source>
        <dbReference type="ARBA" id="ARBA00004496"/>
    </source>
</evidence>
<organism evidence="9 10">
    <name type="scientific">Ruminiclostridium cellulolyticum (strain ATCC 35319 / DSM 5812 / JCM 6584 / H10)</name>
    <name type="common">Clostridium cellulolyticum</name>
    <dbReference type="NCBI Taxonomy" id="394503"/>
    <lineage>
        <taxon>Bacteria</taxon>
        <taxon>Bacillati</taxon>
        <taxon>Bacillota</taxon>
        <taxon>Clostridia</taxon>
        <taxon>Eubacteriales</taxon>
        <taxon>Oscillospiraceae</taxon>
        <taxon>Ruminiclostridium</taxon>
    </lineage>
</organism>
<dbReference type="HOGENOM" id="CLU_078518_3_0_9"/>
<dbReference type="SUPFAM" id="SSF109755">
    <property type="entry name" value="PhoU-like"/>
    <property type="match status" value="1"/>
</dbReference>
<dbReference type="InterPro" id="IPR028366">
    <property type="entry name" value="PhoU"/>
</dbReference>
<evidence type="ECO:0000313" key="9">
    <source>
        <dbReference type="EMBL" id="ACL76450.1"/>
    </source>
</evidence>
<feature type="domain" description="PhoU" evidence="8">
    <location>
        <begin position="18"/>
        <end position="104"/>
    </location>
</feature>
<dbReference type="GO" id="GO:0045936">
    <property type="term" value="P:negative regulation of phosphate metabolic process"/>
    <property type="evidence" value="ECO:0007669"/>
    <property type="project" value="InterPro"/>
</dbReference>
<dbReference type="Proteomes" id="UP000001349">
    <property type="component" value="Chromosome"/>
</dbReference>
<evidence type="ECO:0000256" key="5">
    <source>
        <dbReference type="ARBA" id="ARBA00022490"/>
    </source>
</evidence>
<protein>
    <recommendedName>
        <fullName evidence="7">Phosphate-specific transport system accessory protein PhoU</fullName>
    </recommendedName>
</protein>
<proteinExistence type="inferred from homology"/>
<evidence type="ECO:0000313" key="10">
    <source>
        <dbReference type="Proteomes" id="UP000001349"/>
    </source>
</evidence>
<dbReference type="GO" id="GO:0030643">
    <property type="term" value="P:intracellular phosphate ion homeostasis"/>
    <property type="evidence" value="ECO:0007669"/>
    <property type="project" value="InterPro"/>
</dbReference>
<gene>
    <name evidence="9" type="ordered locus">Ccel_2105</name>
</gene>
<dbReference type="GO" id="GO:0005737">
    <property type="term" value="C:cytoplasm"/>
    <property type="evidence" value="ECO:0007669"/>
    <property type="project" value="UniProtKB-SubCell"/>
</dbReference>